<evidence type="ECO:0000256" key="5">
    <source>
        <dbReference type="PROSITE-ProRule" id="PRU00723"/>
    </source>
</evidence>
<feature type="compositionally biased region" description="Low complexity" evidence="6">
    <location>
        <begin position="201"/>
        <end position="210"/>
    </location>
</feature>
<dbReference type="Gene3D" id="1.10.220.160">
    <property type="match status" value="1"/>
</dbReference>
<feature type="domain" description="4Fe-4S ferredoxin-type" evidence="10">
    <location>
        <begin position="627"/>
        <end position="659"/>
    </location>
</feature>
<dbReference type="Gene3D" id="2.170.270.10">
    <property type="entry name" value="SET domain"/>
    <property type="match status" value="1"/>
</dbReference>
<feature type="domain" description="SET" evidence="8">
    <location>
        <begin position="556"/>
        <end position="810"/>
    </location>
</feature>
<dbReference type="SMART" id="SM00317">
    <property type="entry name" value="SET"/>
    <property type="match status" value="1"/>
</dbReference>
<dbReference type="Proteomes" id="UP000281245">
    <property type="component" value="Unassembled WGS sequence"/>
</dbReference>
<evidence type="ECO:0000259" key="10">
    <source>
        <dbReference type="PROSITE" id="PS51379"/>
    </source>
</evidence>
<feature type="compositionally biased region" description="Polar residues" evidence="6">
    <location>
        <begin position="303"/>
        <end position="315"/>
    </location>
</feature>
<feature type="compositionally biased region" description="Basic and acidic residues" evidence="6">
    <location>
        <begin position="342"/>
        <end position="353"/>
    </location>
</feature>
<reference evidence="11 12" key="1">
    <citation type="journal article" date="2018" name="BMC Genomics">
        <title>Genomic evidence for intraspecific hybridization in a clonal and extremely halotolerant yeast.</title>
        <authorList>
            <person name="Gostincar C."/>
            <person name="Stajich J.E."/>
            <person name="Zupancic J."/>
            <person name="Zalar P."/>
            <person name="Gunde-Cimerman N."/>
        </authorList>
    </citation>
    <scope>NUCLEOTIDE SEQUENCE [LARGE SCALE GENOMIC DNA]</scope>
    <source>
        <strain evidence="11 12">EXF-6656</strain>
    </source>
</reference>
<dbReference type="InterPro" id="IPR046341">
    <property type="entry name" value="SET_dom_sf"/>
</dbReference>
<feature type="compositionally biased region" description="Polar residues" evidence="6">
    <location>
        <begin position="62"/>
        <end position="87"/>
    </location>
</feature>
<gene>
    <name evidence="11" type="ORF">D0869_10140</name>
</gene>
<dbReference type="PANTHER" id="PTHR12197">
    <property type="entry name" value="HISTONE-LYSINE N-METHYLTRANSFERASE SMYD"/>
    <property type="match status" value="1"/>
</dbReference>
<dbReference type="CDD" id="cd20071">
    <property type="entry name" value="SET_SMYD"/>
    <property type="match status" value="1"/>
</dbReference>
<keyword evidence="3 5" id="KW-0862">Zinc</keyword>
<dbReference type="SMART" id="SM00356">
    <property type="entry name" value="ZnF_C3H1"/>
    <property type="match status" value="1"/>
</dbReference>
<evidence type="ECO:0000259" key="7">
    <source>
        <dbReference type="PROSITE" id="PS50103"/>
    </source>
</evidence>
<dbReference type="InterPro" id="IPR000571">
    <property type="entry name" value="Znf_CCCH"/>
</dbReference>
<keyword evidence="2 4" id="KW-0863">Zinc-finger</keyword>
<dbReference type="InterPro" id="IPR017896">
    <property type="entry name" value="4Fe4S_Fe-S-bd"/>
</dbReference>
<dbReference type="Pfam" id="PF10453">
    <property type="entry name" value="NUFIP1"/>
    <property type="match status" value="1"/>
</dbReference>
<dbReference type="AlphaFoldDB" id="A0A3M6WEW5"/>
<dbReference type="PROSITE" id="PS50103">
    <property type="entry name" value="ZF_C3H1"/>
    <property type="match status" value="1"/>
</dbReference>
<dbReference type="OrthoDB" id="273070at2759"/>
<evidence type="ECO:0000256" key="4">
    <source>
        <dbReference type="PROSITE-ProRule" id="PRU00134"/>
    </source>
</evidence>
<feature type="compositionally biased region" description="Gly residues" evidence="6">
    <location>
        <begin position="40"/>
        <end position="53"/>
    </location>
</feature>
<dbReference type="InterPro" id="IPR001214">
    <property type="entry name" value="SET_dom"/>
</dbReference>
<dbReference type="GO" id="GO:0008270">
    <property type="term" value="F:zinc ion binding"/>
    <property type="evidence" value="ECO:0007669"/>
    <property type="project" value="UniProtKB-KW"/>
</dbReference>
<evidence type="ECO:0000259" key="8">
    <source>
        <dbReference type="PROSITE" id="PS50280"/>
    </source>
</evidence>
<dbReference type="InterPro" id="IPR019496">
    <property type="entry name" value="NUFIP1_cons_dom"/>
</dbReference>
<dbReference type="Pfam" id="PF00642">
    <property type="entry name" value="zf-CCCH"/>
    <property type="match status" value="1"/>
</dbReference>
<proteinExistence type="predicted"/>
<evidence type="ECO:0000256" key="3">
    <source>
        <dbReference type="ARBA" id="ARBA00022833"/>
    </source>
</evidence>
<evidence type="ECO:0000259" key="9">
    <source>
        <dbReference type="PROSITE" id="PS50865"/>
    </source>
</evidence>
<protein>
    <submittedName>
        <fullName evidence="11">Uncharacterized protein</fullName>
    </submittedName>
</protein>
<comment type="caution">
    <text evidence="11">The sequence shown here is derived from an EMBL/GenBank/DDBJ whole genome shotgun (WGS) entry which is preliminary data.</text>
</comment>
<dbReference type="Gene3D" id="4.10.1000.10">
    <property type="entry name" value="Zinc finger, CCCH-type"/>
    <property type="match status" value="1"/>
</dbReference>
<name>A0A3M6WEW5_HORWE</name>
<evidence type="ECO:0000256" key="2">
    <source>
        <dbReference type="ARBA" id="ARBA00022771"/>
    </source>
</evidence>
<evidence type="ECO:0000256" key="1">
    <source>
        <dbReference type="ARBA" id="ARBA00022723"/>
    </source>
</evidence>
<feature type="region of interest" description="Disordered" evidence="6">
    <location>
        <begin position="247"/>
        <end position="355"/>
    </location>
</feature>
<dbReference type="EMBL" id="QWIJ01001006">
    <property type="protein sequence ID" value="RMX77097.1"/>
    <property type="molecule type" value="Genomic_DNA"/>
</dbReference>
<dbReference type="Gene3D" id="6.10.140.2220">
    <property type="match status" value="1"/>
</dbReference>
<sequence length="1093" mass="120663">MSGGFSFPPPPPPPPKPAGGSSGPEYGSQNRGGRGRGRGRGGINRRGDGGTGRGRAYHGGANSYSTGHQRGGNSNNMNLYTSHQQHQAPGRGSFSPGTYINPNFRASPGSEGHAASHSQPHRESSPHRPSSFPPRTHAGHKRKLDALRPPPEQRKKQGPQTAPSIPSFGAPILPPEPVPVTQEKQQSKTRNHLNALGLTPGDHGQQQQQEDSSDEEGEDIEVDEEAMYAKLGSKMTFEHNGVVLSLNSEADLVAWRDERRKKWPTKSRMAEKDAEKRRIGEQRRRLLASAAVLVDDKEGEIPQRSQNQRDGQKSSPAFAHEQSAGAPVPSSQSATQGARPESALEKARRELAEQTKMLDQLRKNVAAGEASLAKLRAEHDHENLVGTDETVARYGPAALNSGDIKTGAGESDESDASSEVLSESSVLTSDSEGMASGDDDDDGPPDEVSTKAPAQTYEAENAIVQPPRCRYYAASGYCRDGDSCRFRHELKPGVKPAPQPPVQQQKRDPYQPKLDYSATAEKKTIYQRLLEQQEEEEDRLALQKNEVVTASMPGIDDVEIKQSTIPSAGNGLFAKKAFAPGDVVLALPRPYIAELDIDRLGDSCAWCCSRAELNPEERFKSQQMGLPTGFVEVKACTGCKKMKYCSKACQAKAWKMEHKYECKILAPPDRPPLPHVVRATVRLLKQIEAGDEAPKAILRFDSKIEEIRKIDPKSYEEFSTLAWGAWNFAGKPSKADLDVARHLFFAVNCNSLAFSSPLDAVKIGIGFDPLLCTANHSCDPNVFLVFNCPRILLRAKKPIARGEEIFKSYRDDTNPFSVRQADLKDGYFFDCTCSKCAKGPSLQEDAFAQPIENLPHDWIVKADDLIKKQEAEKIDTSWYTVGNNSSEAARRMTALQAEAFRPWAAMKSLEPQFPGGKVPKIDVPDLEKALRVCLDSGMWSLTRQPVPFILRDLFGGYMTHGDIDRCLHVGLKKYFCVDEIVRPQFDHDRVFETWSLMQVVTIYSHPSKQAEASELARKGCDTRILFLGLLVEVWEGLPKSYGRMESPIGQVVMTIWKTCVGEDAEVPQELRRQKEAAWPKLEAYADGIDLLKR</sequence>
<dbReference type="InterPro" id="IPR002893">
    <property type="entry name" value="Znf_MYND"/>
</dbReference>
<accession>A0A3M6WEW5</accession>
<evidence type="ECO:0000256" key="6">
    <source>
        <dbReference type="SAM" id="MobiDB-lite"/>
    </source>
</evidence>
<feature type="compositionally biased region" description="Acidic residues" evidence="6">
    <location>
        <begin position="211"/>
        <end position="224"/>
    </location>
</feature>
<dbReference type="SUPFAM" id="SSF90229">
    <property type="entry name" value="CCCH zinc finger"/>
    <property type="match status" value="1"/>
</dbReference>
<dbReference type="Pfam" id="PF01753">
    <property type="entry name" value="zf-MYND"/>
    <property type="match status" value="1"/>
</dbReference>
<evidence type="ECO:0000313" key="11">
    <source>
        <dbReference type="EMBL" id="RMX77097.1"/>
    </source>
</evidence>
<feature type="zinc finger region" description="C3H1-type" evidence="5">
    <location>
        <begin position="463"/>
        <end position="491"/>
    </location>
</feature>
<dbReference type="SUPFAM" id="SSF82199">
    <property type="entry name" value="SET domain"/>
    <property type="match status" value="1"/>
</dbReference>
<dbReference type="PROSITE" id="PS50865">
    <property type="entry name" value="ZF_MYND_2"/>
    <property type="match status" value="1"/>
</dbReference>
<dbReference type="VEuPathDB" id="FungiDB:BTJ68_10842"/>
<feature type="compositionally biased region" description="Basic and acidic residues" evidence="6">
    <location>
        <begin position="268"/>
        <end position="284"/>
    </location>
</feature>
<keyword evidence="1 5" id="KW-0479">Metal-binding</keyword>
<dbReference type="PROSITE" id="PS51379">
    <property type="entry name" value="4FE4S_FER_2"/>
    <property type="match status" value="1"/>
</dbReference>
<feature type="domain" description="C3H1-type" evidence="7">
    <location>
        <begin position="463"/>
        <end position="491"/>
    </location>
</feature>
<dbReference type="InterPro" id="IPR050869">
    <property type="entry name" value="H3K4_H4K5_MeTrfase"/>
</dbReference>
<feature type="domain" description="MYND-type" evidence="9">
    <location>
        <begin position="604"/>
        <end position="662"/>
    </location>
</feature>
<feature type="region of interest" description="Disordered" evidence="6">
    <location>
        <begin position="489"/>
        <end position="509"/>
    </location>
</feature>
<feature type="region of interest" description="Disordered" evidence="6">
    <location>
        <begin position="376"/>
        <end position="465"/>
    </location>
</feature>
<dbReference type="GO" id="GO:0005634">
    <property type="term" value="C:nucleus"/>
    <property type="evidence" value="ECO:0007669"/>
    <property type="project" value="TreeGrafter"/>
</dbReference>
<feature type="compositionally biased region" description="Low complexity" evidence="6">
    <location>
        <begin position="417"/>
        <end position="433"/>
    </location>
</feature>
<organism evidence="11 12">
    <name type="scientific">Hortaea werneckii</name>
    <name type="common">Black yeast</name>
    <name type="synonym">Cladosporium werneckii</name>
    <dbReference type="NCBI Taxonomy" id="91943"/>
    <lineage>
        <taxon>Eukaryota</taxon>
        <taxon>Fungi</taxon>
        <taxon>Dikarya</taxon>
        <taxon>Ascomycota</taxon>
        <taxon>Pezizomycotina</taxon>
        <taxon>Dothideomycetes</taxon>
        <taxon>Dothideomycetidae</taxon>
        <taxon>Mycosphaerellales</taxon>
        <taxon>Teratosphaeriaceae</taxon>
        <taxon>Hortaea</taxon>
    </lineage>
</organism>
<dbReference type="InterPro" id="IPR036855">
    <property type="entry name" value="Znf_CCCH_sf"/>
</dbReference>
<evidence type="ECO:0000313" key="12">
    <source>
        <dbReference type="Proteomes" id="UP000281245"/>
    </source>
</evidence>
<feature type="compositionally biased region" description="Pro residues" evidence="6">
    <location>
        <begin position="7"/>
        <end position="17"/>
    </location>
</feature>
<feature type="region of interest" description="Disordered" evidence="6">
    <location>
        <begin position="1"/>
        <end position="224"/>
    </location>
</feature>
<dbReference type="PROSITE" id="PS50280">
    <property type="entry name" value="SET"/>
    <property type="match status" value="1"/>
</dbReference>
<dbReference type="Pfam" id="PF00856">
    <property type="entry name" value="SET"/>
    <property type="match status" value="1"/>
</dbReference>
<dbReference type="PANTHER" id="PTHR12197:SF251">
    <property type="entry name" value="EG:BACR7C10.4 PROTEIN"/>
    <property type="match status" value="1"/>
</dbReference>